<organism evidence="1 2">
    <name type="scientific">Candidatus Gallilactobacillus intestinavium</name>
    <dbReference type="NCBI Taxonomy" id="2840838"/>
    <lineage>
        <taxon>Bacteria</taxon>
        <taxon>Bacillati</taxon>
        <taxon>Bacillota</taxon>
        <taxon>Bacilli</taxon>
        <taxon>Lactobacillales</taxon>
        <taxon>Lactobacillaceae</taxon>
        <taxon>Lactobacillaceae incertae sedis</taxon>
        <taxon>Candidatus Gallilactobacillus</taxon>
    </lineage>
</organism>
<dbReference type="PANTHER" id="PTHR33990:SF5">
    <property type="entry name" value="PHNB-LIKE DOMAIN-CONTAINING PROTEIN"/>
    <property type="match status" value="1"/>
</dbReference>
<reference evidence="1" key="1">
    <citation type="submission" date="2020-10" db="EMBL/GenBank/DDBJ databases">
        <authorList>
            <person name="Gilroy R."/>
        </authorList>
    </citation>
    <scope>NUCLEOTIDE SEQUENCE</scope>
    <source>
        <strain evidence="1">C6-149</strain>
    </source>
</reference>
<dbReference type="AlphaFoldDB" id="A0A9D9E7J3"/>
<sequence length="136" mass="15441">MDYYHEVFGAEIIKRQPISQKMADSLELVDIDLENSTMYGCFKIFETLIVCSDDLIGRPQHATNISIMLRFDKNNSDDSVAAQSFFDKVSNSGRVQVTEPYCENTIYGGKYGSFTDEFGVNWIVSCSDSFDVKEEE</sequence>
<protein>
    <submittedName>
        <fullName evidence="1">VOC family protein</fullName>
    </submittedName>
</protein>
<reference evidence="1" key="2">
    <citation type="journal article" date="2021" name="PeerJ">
        <title>Extensive microbial diversity within the chicken gut microbiome revealed by metagenomics and culture.</title>
        <authorList>
            <person name="Gilroy R."/>
            <person name="Ravi A."/>
            <person name="Getino M."/>
            <person name="Pursley I."/>
            <person name="Horton D.L."/>
            <person name="Alikhan N.F."/>
            <person name="Baker D."/>
            <person name="Gharbi K."/>
            <person name="Hall N."/>
            <person name="Watson M."/>
            <person name="Adriaenssens E.M."/>
            <person name="Foster-Nyarko E."/>
            <person name="Jarju S."/>
            <person name="Secka A."/>
            <person name="Antonio M."/>
            <person name="Oren A."/>
            <person name="Chaudhuri R.R."/>
            <person name="La Ragione R."/>
            <person name="Hildebrand F."/>
            <person name="Pallen M.J."/>
        </authorList>
    </citation>
    <scope>NUCLEOTIDE SEQUENCE</scope>
    <source>
        <strain evidence="1">C6-149</strain>
    </source>
</reference>
<dbReference type="Gene3D" id="3.10.180.10">
    <property type="entry name" value="2,3-Dihydroxybiphenyl 1,2-Dioxygenase, domain 1"/>
    <property type="match status" value="1"/>
</dbReference>
<comment type="caution">
    <text evidence="1">The sequence shown here is derived from an EMBL/GenBank/DDBJ whole genome shotgun (WGS) entry which is preliminary data.</text>
</comment>
<dbReference type="Proteomes" id="UP000823614">
    <property type="component" value="Unassembled WGS sequence"/>
</dbReference>
<gene>
    <name evidence="1" type="ORF">IAA89_05260</name>
</gene>
<accession>A0A9D9E7J3</accession>
<evidence type="ECO:0000313" key="1">
    <source>
        <dbReference type="EMBL" id="MBO8441820.1"/>
    </source>
</evidence>
<evidence type="ECO:0000313" key="2">
    <source>
        <dbReference type="Proteomes" id="UP000823614"/>
    </source>
</evidence>
<proteinExistence type="predicted"/>
<dbReference type="PANTHER" id="PTHR33990">
    <property type="entry name" value="PROTEIN YJDN-RELATED"/>
    <property type="match status" value="1"/>
</dbReference>
<dbReference type="SUPFAM" id="SSF54593">
    <property type="entry name" value="Glyoxalase/Bleomycin resistance protein/Dihydroxybiphenyl dioxygenase"/>
    <property type="match status" value="1"/>
</dbReference>
<dbReference type="EMBL" id="JADIMP010000087">
    <property type="protein sequence ID" value="MBO8441820.1"/>
    <property type="molecule type" value="Genomic_DNA"/>
</dbReference>
<dbReference type="InterPro" id="IPR029068">
    <property type="entry name" value="Glyas_Bleomycin-R_OHBP_Dase"/>
</dbReference>
<name>A0A9D9E7J3_9LACO</name>